<protein>
    <submittedName>
        <fullName evidence="3">SDR family oxidoreductase</fullName>
    </submittedName>
</protein>
<dbReference type="SUPFAM" id="SSF51735">
    <property type="entry name" value="NAD(P)-binding Rossmann-fold domains"/>
    <property type="match status" value="1"/>
</dbReference>
<comment type="caution">
    <text evidence="3">The sequence shown here is derived from an EMBL/GenBank/DDBJ whole genome shotgun (WGS) entry which is preliminary data.</text>
</comment>
<dbReference type="Gene3D" id="3.40.50.720">
    <property type="entry name" value="NAD(P)-binding Rossmann-like Domain"/>
    <property type="match status" value="1"/>
</dbReference>
<evidence type="ECO:0000313" key="4">
    <source>
        <dbReference type="Proteomes" id="UP000996601"/>
    </source>
</evidence>
<dbReference type="PRINTS" id="PR00080">
    <property type="entry name" value="SDRFAMILY"/>
</dbReference>
<dbReference type="InterPro" id="IPR036291">
    <property type="entry name" value="NAD(P)-bd_dom_sf"/>
</dbReference>
<organism evidence="3 4">
    <name type="scientific">Shinella lacus</name>
    <dbReference type="NCBI Taxonomy" id="2654216"/>
    <lineage>
        <taxon>Bacteria</taxon>
        <taxon>Pseudomonadati</taxon>
        <taxon>Pseudomonadota</taxon>
        <taxon>Alphaproteobacteria</taxon>
        <taxon>Hyphomicrobiales</taxon>
        <taxon>Rhizobiaceae</taxon>
        <taxon>Shinella</taxon>
    </lineage>
</organism>
<accession>A0ABT1R5F8</accession>
<dbReference type="EMBL" id="WHSB02000003">
    <property type="protein sequence ID" value="MCQ4630419.1"/>
    <property type="molecule type" value="Genomic_DNA"/>
</dbReference>
<name>A0ABT1R5F8_9HYPH</name>
<evidence type="ECO:0000256" key="2">
    <source>
        <dbReference type="ARBA" id="ARBA00023002"/>
    </source>
</evidence>
<comment type="similarity">
    <text evidence="1">Belongs to the short-chain dehydrogenases/reductases (SDR) family.</text>
</comment>
<dbReference type="PANTHER" id="PTHR42760:SF115">
    <property type="entry name" value="3-OXOACYL-[ACYL-CARRIER-PROTEIN] REDUCTASE FABG"/>
    <property type="match status" value="1"/>
</dbReference>
<reference evidence="3" key="1">
    <citation type="submission" date="2021-07" db="EMBL/GenBank/DDBJ databases">
        <title>Shinella sp. nov., a novel member of the genus Shinella from water.</title>
        <authorList>
            <person name="Deng Y."/>
        </authorList>
    </citation>
    <scope>NUCLEOTIDE SEQUENCE</scope>
    <source>
        <strain evidence="3">CPCC 100929</strain>
    </source>
</reference>
<dbReference type="PROSITE" id="PS00061">
    <property type="entry name" value="ADH_SHORT"/>
    <property type="match status" value="1"/>
</dbReference>
<proteinExistence type="inferred from homology"/>
<dbReference type="PRINTS" id="PR00081">
    <property type="entry name" value="GDHRDH"/>
</dbReference>
<dbReference type="RefSeq" id="WP_256116673.1">
    <property type="nucleotide sequence ID" value="NZ_WHSB02000003.1"/>
</dbReference>
<dbReference type="InterPro" id="IPR020904">
    <property type="entry name" value="Sc_DH/Rdtase_CS"/>
</dbReference>
<keyword evidence="2" id="KW-0560">Oxidoreductase</keyword>
<evidence type="ECO:0000313" key="3">
    <source>
        <dbReference type="EMBL" id="MCQ4630419.1"/>
    </source>
</evidence>
<sequence>MYLQKFDLSGRVAVVTGAGQGIGLACAEALCEAGAHVVLTDISTERSEAGRAALAAKGYSAEADVIDIGDSASVNAVADRLASAGRAADILVANAGIAQAGVPGEDLSDADWERMININLNGAFRSCRAFGKHMLAKGKGSIVTIGSMSGTIVNRPQQQVHYNAAKAGVHHMTRSFAAEWATRGVRVNSVAPTYIDTPLLTFAKEDKPMYEQWLDMTPMHRLGHPDEIAAIVLFLASDASSLMTGSIVTADAGYTCW</sequence>
<dbReference type="Proteomes" id="UP000996601">
    <property type="component" value="Unassembled WGS sequence"/>
</dbReference>
<keyword evidence="4" id="KW-1185">Reference proteome</keyword>
<dbReference type="InterPro" id="IPR002347">
    <property type="entry name" value="SDR_fam"/>
</dbReference>
<gene>
    <name evidence="3" type="ORF">GB927_010250</name>
</gene>
<dbReference type="PANTHER" id="PTHR42760">
    <property type="entry name" value="SHORT-CHAIN DEHYDROGENASES/REDUCTASES FAMILY MEMBER"/>
    <property type="match status" value="1"/>
</dbReference>
<evidence type="ECO:0000256" key="1">
    <source>
        <dbReference type="ARBA" id="ARBA00006484"/>
    </source>
</evidence>
<dbReference type="Pfam" id="PF13561">
    <property type="entry name" value="adh_short_C2"/>
    <property type="match status" value="1"/>
</dbReference>
<dbReference type="PROSITE" id="PS51257">
    <property type="entry name" value="PROKAR_LIPOPROTEIN"/>
    <property type="match status" value="1"/>
</dbReference>